<dbReference type="HOGENOM" id="CLU_053680_0_0_2"/>
<dbReference type="PANTHER" id="PTHR23342:SF0">
    <property type="entry name" value="N-ACETYLGLUTAMATE SYNTHASE, MITOCHONDRIAL"/>
    <property type="match status" value="1"/>
</dbReference>
<dbReference type="PATRIC" id="fig|1434107.4.peg.4254"/>
<dbReference type="PIRSF" id="PIRSF000728">
    <property type="entry name" value="NAGK"/>
    <property type="match status" value="1"/>
</dbReference>
<evidence type="ECO:0000313" key="10">
    <source>
        <dbReference type="EMBL" id="AKB83964.1"/>
    </source>
</evidence>
<protein>
    <recommendedName>
        <fullName evidence="8">Acetylglutamate kinase</fullName>
        <ecNumber evidence="8">2.7.2.8</ecNumber>
    </recommendedName>
    <alternativeName>
        <fullName evidence="8">N-acetyl-L-glutamate 5-phosphotransferase</fullName>
    </alternativeName>
    <alternativeName>
        <fullName evidence="8">NAG kinase</fullName>
        <shortName evidence="8">NAGK</shortName>
    </alternativeName>
</protein>
<dbReference type="Proteomes" id="UP000033066">
    <property type="component" value="Chromosome"/>
</dbReference>
<feature type="site" description="Transition state stabilizer" evidence="8">
    <location>
        <position position="27"/>
    </location>
</feature>
<keyword evidence="5 8" id="KW-0547">Nucleotide-binding</keyword>
<evidence type="ECO:0000256" key="5">
    <source>
        <dbReference type="ARBA" id="ARBA00022741"/>
    </source>
</evidence>
<dbReference type="NCBIfam" id="TIGR00761">
    <property type="entry name" value="argB"/>
    <property type="match status" value="1"/>
</dbReference>
<evidence type="ECO:0000259" key="9">
    <source>
        <dbReference type="Pfam" id="PF00696"/>
    </source>
</evidence>
<comment type="function">
    <text evidence="8">Catalyzes the ATP-dependent phosphorylation of N-acetyl-L-glutamate.</text>
</comment>
<accession>A0A0E3WY43</accession>
<keyword evidence="11" id="KW-1185">Reference proteome</keyword>
<dbReference type="Pfam" id="PF00696">
    <property type="entry name" value="AA_kinase"/>
    <property type="match status" value="1"/>
</dbReference>
<dbReference type="EC" id="2.7.2.8" evidence="8"/>
<dbReference type="InterPro" id="IPR004662">
    <property type="entry name" value="AcgluKinase_fam"/>
</dbReference>
<evidence type="ECO:0000256" key="3">
    <source>
        <dbReference type="ARBA" id="ARBA00022605"/>
    </source>
</evidence>
<comment type="catalytic activity">
    <reaction evidence="8">
        <text>N-acetyl-L-glutamate + ATP = N-acetyl-L-glutamyl 5-phosphate + ADP</text>
        <dbReference type="Rhea" id="RHEA:14629"/>
        <dbReference type="ChEBI" id="CHEBI:30616"/>
        <dbReference type="ChEBI" id="CHEBI:44337"/>
        <dbReference type="ChEBI" id="CHEBI:57936"/>
        <dbReference type="ChEBI" id="CHEBI:456216"/>
        <dbReference type="EC" id="2.7.2.8"/>
    </reaction>
</comment>
<feature type="domain" description="Aspartate/glutamate/uridylate kinase" evidence="9">
    <location>
        <begin position="23"/>
        <end position="270"/>
    </location>
</feature>
<reference evidence="10" key="1">
    <citation type="submission" date="2014-07" db="EMBL/GenBank/DDBJ databases">
        <title>Methanogenic archaea and the global carbon cycle.</title>
        <authorList>
            <person name="Henriksen J.R."/>
            <person name="Luke J."/>
            <person name="Reinhart S."/>
            <person name="Benedict M.N."/>
            <person name="Youngblut N.D."/>
            <person name="Metcalf M.E."/>
            <person name="Whitaker R.J."/>
            <person name="Metcalf W.W."/>
        </authorList>
    </citation>
    <scope>NUCLEOTIDE SEQUENCE [LARGE SCALE GENOMIC DNA]</scope>
    <source>
        <strain evidence="10">3</strain>
    </source>
</reference>
<dbReference type="EMBL" id="CP009517">
    <property type="protein sequence ID" value="AKB83964.1"/>
    <property type="molecule type" value="Genomic_DNA"/>
</dbReference>
<evidence type="ECO:0000256" key="7">
    <source>
        <dbReference type="ARBA" id="ARBA00022840"/>
    </source>
</evidence>
<dbReference type="HAMAP" id="MF_00082">
    <property type="entry name" value="ArgB"/>
    <property type="match status" value="1"/>
</dbReference>
<evidence type="ECO:0000256" key="8">
    <source>
        <dbReference type="HAMAP-Rule" id="MF_00082"/>
    </source>
</evidence>
<dbReference type="OrthoDB" id="6816at2157"/>
<dbReference type="InterPro" id="IPR037528">
    <property type="entry name" value="ArgB"/>
</dbReference>
<dbReference type="STRING" id="1434107.MSBR3_3386"/>
<keyword evidence="4 8" id="KW-0808">Transferase</keyword>
<dbReference type="SUPFAM" id="SSF53633">
    <property type="entry name" value="Carbamate kinase-like"/>
    <property type="match status" value="1"/>
</dbReference>
<dbReference type="GO" id="GO:0005737">
    <property type="term" value="C:cytoplasm"/>
    <property type="evidence" value="ECO:0007669"/>
    <property type="project" value="UniProtKB-SubCell"/>
</dbReference>
<evidence type="ECO:0000256" key="2">
    <source>
        <dbReference type="ARBA" id="ARBA00022571"/>
    </source>
</evidence>
<dbReference type="UniPathway" id="UPA00068">
    <property type="reaction ID" value="UER00107"/>
</dbReference>
<feature type="binding site" evidence="8">
    <location>
        <position position="84"/>
    </location>
    <ligand>
        <name>substrate</name>
    </ligand>
</feature>
<keyword evidence="3 8" id="KW-0028">Amino-acid biosynthesis</keyword>
<name>A0A0E3WY43_METBA</name>
<sequence>MELKRENVLIEALPYMQEFYNSIMVIKVGGNAMVSSQIMEDIIKDVVLLRYVGIKPVIVHGGGPEITEKMERMGKKAEFFQGLRITDDETMEIARMVLVGNINTKIVSLIGVCGGKGIGLNGHDGRMILGHKQAAKKVVVDGVETEVDIGWVGECEVINPDVLHIVLENGYIPVISPIAVDAKGNALNINADIVAGDIAAALHAKKLILMTDVSGLLRNINDPESHISRVTLDEIDHLIAEGIIQGGMIPKLKGAAVAVQNGVDRAHIINGSVSHSMLLELFTDQGIGTMVCNLEKPKDRL</sequence>
<dbReference type="PANTHER" id="PTHR23342">
    <property type="entry name" value="N-ACETYLGLUTAMATE SYNTHASE"/>
    <property type="match status" value="1"/>
</dbReference>
<feature type="site" description="Transition state stabilizer" evidence="8">
    <location>
        <position position="251"/>
    </location>
</feature>
<dbReference type="CDD" id="cd04250">
    <property type="entry name" value="AAK_NAGK-C"/>
    <property type="match status" value="1"/>
</dbReference>
<comment type="subcellular location">
    <subcellularLocation>
        <location evidence="8">Cytoplasm</location>
    </subcellularLocation>
</comment>
<dbReference type="FunFam" id="3.40.1160.10:FF:000004">
    <property type="entry name" value="Acetylglutamate kinase"/>
    <property type="match status" value="1"/>
</dbReference>
<dbReference type="Gene3D" id="3.40.1160.10">
    <property type="entry name" value="Acetylglutamate kinase-like"/>
    <property type="match status" value="1"/>
</dbReference>
<dbReference type="GO" id="GO:0042450">
    <property type="term" value="P:L-arginine biosynthetic process via ornithine"/>
    <property type="evidence" value="ECO:0007669"/>
    <property type="project" value="UniProtKB-UniRule"/>
</dbReference>
<dbReference type="KEGG" id="mbak:MSBR3_3386"/>
<evidence type="ECO:0000256" key="4">
    <source>
        <dbReference type="ARBA" id="ARBA00022679"/>
    </source>
</evidence>
<evidence type="ECO:0000256" key="6">
    <source>
        <dbReference type="ARBA" id="ARBA00022777"/>
    </source>
</evidence>
<keyword evidence="8" id="KW-0963">Cytoplasm</keyword>
<comment type="similarity">
    <text evidence="8">Belongs to the acetylglutamate kinase family. ArgB subfamily.</text>
</comment>
<dbReference type="GO" id="GO:0005524">
    <property type="term" value="F:ATP binding"/>
    <property type="evidence" value="ECO:0007669"/>
    <property type="project" value="UniProtKB-UniRule"/>
</dbReference>
<dbReference type="GO" id="GO:0003991">
    <property type="term" value="F:acetylglutamate kinase activity"/>
    <property type="evidence" value="ECO:0007669"/>
    <property type="project" value="UniProtKB-UniRule"/>
</dbReference>
<keyword evidence="7 8" id="KW-0067">ATP-binding</keyword>
<feature type="binding site" evidence="8">
    <location>
        <position position="188"/>
    </location>
    <ligand>
        <name>substrate</name>
    </ligand>
</feature>
<keyword evidence="6 8" id="KW-0418">Kinase</keyword>
<evidence type="ECO:0000256" key="1">
    <source>
        <dbReference type="ARBA" id="ARBA00004828"/>
    </source>
</evidence>
<comment type="pathway">
    <text evidence="1 8">Amino-acid biosynthesis; L-arginine biosynthesis; N(2)-acetyl-L-ornithine from L-glutamate: step 2/4.</text>
</comment>
<evidence type="ECO:0000313" key="11">
    <source>
        <dbReference type="Proteomes" id="UP000033066"/>
    </source>
</evidence>
<dbReference type="AlphaFoldDB" id="A0A0E3WY43"/>
<keyword evidence="2 8" id="KW-0055">Arginine biosynthesis</keyword>
<proteinExistence type="inferred from homology"/>
<gene>
    <name evidence="8" type="primary">argB</name>
    <name evidence="10" type="ORF">MSBR3_3386</name>
</gene>
<feature type="binding site" evidence="8">
    <location>
        <begin position="62"/>
        <end position="63"/>
    </location>
    <ligand>
        <name>substrate</name>
    </ligand>
</feature>
<dbReference type="InterPro" id="IPR041727">
    <property type="entry name" value="NAGK-C"/>
</dbReference>
<dbReference type="RefSeq" id="WP_048109662.1">
    <property type="nucleotide sequence ID" value="NZ_CP009517.1"/>
</dbReference>
<dbReference type="InterPro" id="IPR036393">
    <property type="entry name" value="AceGlu_kinase-like_sf"/>
</dbReference>
<dbReference type="InterPro" id="IPR001048">
    <property type="entry name" value="Asp/Glu/Uridylate_kinase"/>
</dbReference>
<dbReference type="GeneID" id="24791049"/>
<organism evidence="10 11">
    <name type="scientific">Methanosarcina barkeri 3</name>
    <dbReference type="NCBI Taxonomy" id="1434107"/>
    <lineage>
        <taxon>Archaea</taxon>
        <taxon>Methanobacteriati</taxon>
        <taxon>Methanobacteriota</taxon>
        <taxon>Stenosarchaea group</taxon>
        <taxon>Methanomicrobia</taxon>
        <taxon>Methanosarcinales</taxon>
        <taxon>Methanosarcinaceae</taxon>
        <taxon>Methanosarcina</taxon>
    </lineage>
</organism>